<evidence type="ECO:0000256" key="1">
    <source>
        <dbReference type="SAM" id="MobiDB-lite"/>
    </source>
</evidence>
<feature type="region of interest" description="Disordered" evidence="1">
    <location>
        <begin position="94"/>
        <end position="160"/>
    </location>
</feature>
<reference evidence="2" key="1">
    <citation type="submission" date="2020-01" db="EMBL/GenBank/DDBJ databases">
        <title>Genome Sequencing of Three Apophysomyces-Like Fungal Strains Confirms a Novel Fungal Genus in the Mucoromycota with divergent Burkholderia-like Endosymbiotic Bacteria.</title>
        <authorList>
            <person name="Stajich J.E."/>
            <person name="Macias A.M."/>
            <person name="Carter-House D."/>
            <person name="Lovett B."/>
            <person name="Kasson L.R."/>
            <person name="Berry K."/>
            <person name="Grigoriev I."/>
            <person name="Chang Y."/>
            <person name="Spatafora J."/>
            <person name="Kasson M.T."/>
        </authorList>
    </citation>
    <scope>NUCLEOTIDE SEQUENCE</scope>
    <source>
        <strain evidence="2">NRRL A-21654</strain>
    </source>
</reference>
<dbReference type="AlphaFoldDB" id="A0A8H7BMZ7"/>
<dbReference type="EMBL" id="JABAYA010000188">
    <property type="protein sequence ID" value="KAF7722567.1"/>
    <property type="molecule type" value="Genomic_DNA"/>
</dbReference>
<dbReference type="Proteomes" id="UP000605846">
    <property type="component" value="Unassembled WGS sequence"/>
</dbReference>
<protein>
    <submittedName>
        <fullName evidence="2">Uncharacterized protein</fullName>
    </submittedName>
</protein>
<organism evidence="2 3">
    <name type="scientific">Apophysomyces ossiformis</name>
    <dbReference type="NCBI Taxonomy" id="679940"/>
    <lineage>
        <taxon>Eukaryota</taxon>
        <taxon>Fungi</taxon>
        <taxon>Fungi incertae sedis</taxon>
        <taxon>Mucoromycota</taxon>
        <taxon>Mucoromycotina</taxon>
        <taxon>Mucoromycetes</taxon>
        <taxon>Mucorales</taxon>
        <taxon>Mucorineae</taxon>
        <taxon>Mucoraceae</taxon>
        <taxon>Apophysomyces</taxon>
    </lineage>
</organism>
<keyword evidence="3" id="KW-1185">Reference proteome</keyword>
<dbReference type="OrthoDB" id="2259354at2759"/>
<evidence type="ECO:0000313" key="2">
    <source>
        <dbReference type="EMBL" id="KAF7722567.1"/>
    </source>
</evidence>
<name>A0A8H7BMZ7_9FUNG</name>
<sequence>MVESTINITAVIQEGPTYTLDQAQFGIKIGDLDVQCYVQDVRSITLLQTHKVQTGHAVSVTGRLHNLNESLARGVRPVLLITSIRSVVRRSFSRGASPADDDVKLRSGHKRSMEDGEPMETDKRGGDTENEASRSQVKENGTEKEESLNSKRMRSSNEQKTKCDMYTEFKEVDGCYFFMLHGRIAFLQRHLEKEPLAELHQLLDDMYQLYKGNQFQEFVQVATCLQAMLRAHYNAMVEPLPSRISLPQVIYLPSVVYATVTNKQQQRS</sequence>
<feature type="compositionally biased region" description="Basic and acidic residues" evidence="1">
    <location>
        <begin position="136"/>
        <end position="160"/>
    </location>
</feature>
<accession>A0A8H7BMZ7</accession>
<comment type="caution">
    <text evidence="2">The sequence shown here is derived from an EMBL/GenBank/DDBJ whole genome shotgun (WGS) entry which is preliminary data.</text>
</comment>
<gene>
    <name evidence="2" type="ORF">EC973_002957</name>
</gene>
<evidence type="ECO:0000313" key="3">
    <source>
        <dbReference type="Proteomes" id="UP000605846"/>
    </source>
</evidence>
<proteinExistence type="predicted"/>